<dbReference type="AlphaFoldDB" id="A0AA94TLC1"/>
<dbReference type="CDD" id="cd00091">
    <property type="entry name" value="NUC"/>
    <property type="match status" value="1"/>
</dbReference>
<sequence length="272" mass="30476">MPRLISIFMCLALAVAPAIAWEGTGVIVDTQGVALVQFHTIYGLPIGTPETNTLIARPIYCLSNNRETKFADWVAYRVDAQTVSGNSVTKRNWKADPDLAEDETLEPDDYRGASDKLNTDRGHQAPLASFKGTDYWYMTNYLSNITPQKKDLNQGAWKAVEDQVRELALKQPVYVVTGPLYEREMEALPGADEPHRVPSGYWKIVAVQNHGEFPLLVTAYIFDQATGRKSTITEHVVTVDEVERRAGLDFFWTLPDDIESVVESSISPNVWQ</sequence>
<evidence type="ECO:0000256" key="1">
    <source>
        <dbReference type="ARBA" id="ARBA00001946"/>
    </source>
</evidence>
<dbReference type="InterPro" id="IPR040255">
    <property type="entry name" value="Non-specific_endonuclease"/>
</dbReference>
<dbReference type="EMBL" id="SOBK01000002">
    <property type="protein sequence ID" value="TDT90769.1"/>
    <property type="molecule type" value="Genomic_DNA"/>
</dbReference>
<feature type="active site" description="Proton acceptor" evidence="8">
    <location>
        <position position="123"/>
    </location>
</feature>
<dbReference type="RefSeq" id="WP_233490943.1">
    <property type="nucleotide sequence ID" value="NZ_CP014206.1"/>
</dbReference>
<keyword evidence="6 10" id="KW-0378">Hydrolase</keyword>
<keyword evidence="5 10" id="KW-0255">Endonuclease</keyword>
<dbReference type="SMART" id="SM00892">
    <property type="entry name" value="Endonuclease_NS"/>
    <property type="match status" value="1"/>
</dbReference>
<dbReference type="GO" id="GO:0004519">
    <property type="term" value="F:endonuclease activity"/>
    <property type="evidence" value="ECO:0007669"/>
    <property type="project" value="UniProtKB-UniRule"/>
</dbReference>
<evidence type="ECO:0000256" key="4">
    <source>
        <dbReference type="ARBA" id="ARBA00022723"/>
    </source>
</evidence>
<dbReference type="InterPro" id="IPR020821">
    <property type="entry name" value="ENPP1-3/EXOG-like_nuc-like"/>
</dbReference>
<dbReference type="InterPro" id="IPR044925">
    <property type="entry name" value="His-Me_finger_sf"/>
</dbReference>
<protein>
    <recommendedName>
        <fullName evidence="10">Endonuclease</fullName>
        <ecNumber evidence="10">3.1.30.-</ecNumber>
    </recommendedName>
</protein>
<evidence type="ECO:0000259" key="13">
    <source>
        <dbReference type="SMART" id="SM00892"/>
    </source>
</evidence>
<feature type="domain" description="DNA/RNA non-specific endonuclease/pyrophosphatase/phosphodiesterase" evidence="13">
    <location>
        <begin position="56"/>
        <end position="257"/>
    </location>
</feature>
<organism evidence="14 15">
    <name type="scientific">Pseudodesulfovibrio indicus</name>
    <dbReference type="NCBI Taxonomy" id="1716143"/>
    <lineage>
        <taxon>Bacteria</taxon>
        <taxon>Pseudomonadati</taxon>
        <taxon>Thermodesulfobacteriota</taxon>
        <taxon>Desulfovibrionia</taxon>
        <taxon>Desulfovibrionales</taxon>
        <taxon>Desulfovibrionaceae</taxon>
    </lineage>
</organism>
<dbReference type="SUPFAM" id="SSF54060">
    <property type="entry name" value="His-Me finger endonucleases"/>
    <property type="match status" value="1"/>
</dbReference>
<feature type="signal peptide" evidence="11">
    <location>
        <begin position="1"/>
        <end position="20"/>
    </location>
</feature>
<dbReference type="GO" id="GO:0016787">
    <property type="term" value="F:hydrolase activity"/>
    <property type="evidence" value="ECO:0007669"/>
    <property type="project" value="UniProtKB-KW"/>
</dbReference>
<dbReference type="InterPro" id="IPR001604">
    <property type="entry name" value="Endo_G_ENPP1-like_dom"/>
</dbReference>
<dbReference type="Gene3D" id="3.40.570.10">
    <property type="entry name" value="Extracellular Endonuclease, subunit A"/>
    <property type="match status" value="1"/>
</dbReference>
<evidence type="ECO:0000259" key="12">
    <source>
        <dbReference type="SMART" id="SM00477"/>
    </source>
</evidence>
<evidence type="ECO:0000256" key="9">
    <source>
        <dbReference type="PIRSR" id="PIRSR640255-2"/>
    </source>
</evidence>
<dbReference type="Pfam" id="PF01223">
    <property type="entry name" value="Endonuclease_NS"/>
    <property type="match status" value="1"/>
</dbReference>
<proteinExistence type="inferred from homology"/>
<dbReference type="PANTHER" id="PTHR13966:SF5">
    <property type="entry name" value="ENDONUCLEASE G, MITOCHONDRIAL"/>
    <property type="match status" value="1"/>
</dbReference>
<evidence type="ECO:0000256" key="7">
    <source>
        <dbReference type="ARBA" id="ARBA00022842"/>
    </source>
</evidence>
<keyword evidence="11" id="KW-0732">Signal</keyword>
<accession>A0AA94TLC1</accession>
<evidence type="ECO:0000256" key="10">
    <source>
        <dbReference type="RuleBase" id="RU366055"/>
    </source>
</evidence>
<dbReference type="SMART" id="SM00477">
    <property type="entry name" value="NUC"/>
    <property type="match status" value="1"/>
</dbReference>
<dbReference type="GO" id="GO:0046872">
    <property type="term" value="F:metal ion binding"/>
    <property type="evidence" value="ECO:0007669"/>
    <property type="project" value="UniProtKB-KW"/>
</dbReference>
<evidence type="ECO:0000256" key="6">
    <source>
        <dbReference type="ARBA" id="ARBA00022801"/>
    </source>
</evidence>
<feature type="domain" description="ENPP1-3/EXOG-like endonuclease/phosphodiesterase" evidence="12">
    <location>
        <begin position="57"/>
        <end position="257"/>
    </location>
</feature>
<feature type="chain" id="PRO_5041725669" description="Endonuclease" evidence="11">
    <location>
        <begin position="21"/>
        <end position="272"/>
    </location>
</feature>
<dbReference type="PANTHER" id="PTHR13966">
    <property type="entry name" value="ENDONUCLEASE RELATED"/>
    <property type="match status" value="1"/>
</dbReference>
<feature type="binding site" evidence="9">
    <location>
        <position position="153"/>
    </location>
    <ligand>
        <name>Mg(2+)</name>
        <dbReference type="ChEBI" id="CHEBI:18420"/>
        <note>catalytic</note>
    </ligand>
</feature>
<dbReference type="InterPro" id="IPR044929">
    <property type="entry name" value="DNA/RNA_non-sp_Endonuclease_sf"/>
</dbReference>
<keyword evidence="4 9" id="KW-0479">Metal-binding</keyword>
<reference evidence="14 15" key="1">
    <citation type="submission" date="2019-03" db="EMBL/GenBank/DDBJ databases">
        <title>Genomic Encyclopedia of Type Strains, Phase IV (KMG-IV): sequencing the most valuable type-strain genomes for metagenomic binning, comparative biology and taxonomic classification.</title>
        <authorList>
            <person name="Goeker M."/>
        </authorList>
    </citation>
    <scope>NUCLEOTIDE SEQUENCE [LARGE SCALE GENOMIC DNA]</scope>
    <source>
        <strain evidence="14 15">DSM 101483</strain>
    </source>
</reference>
<evidence type="ECO:0000256" key="5">
    <source>
        <dbReference type="ARBA" id="ARBA00022759"/>
    </source>
</evidence>
<comment type="caution">
    <text evidence="14">The sequence shown here is derived from an EMBL/GenBank/DDBJ whole genome shotgun (WGS) entry which is preliminary data.</text>
</comment>
<evidence type="ECO:0000313" key="14">
    <source>
        <dbReference type="EMBL" id="TDT90769.1"/>
    </source>
</evidence>
<evidence type="ECO:0000256" key="11">
    <source>
        <dbReference type="SAM" id="SignalP"/>
    </source>
</evidence>
<keyword evidence="3 10" id="KW-0540">Nuclease</keyword>
<comment type="cofactor">
    <cofactor evidence="1 10">
        <name>Mg(2+)</name>
        <dbReference type="ChEBI" id="CHEBI:18420"/>
    </cofactor>
</comment>
<dbReference type="GO" id="GO:0003676">
    <property type="term" value="F:nucleic acid binding"/>
    <property type="evidence" value="ECO:0007669"/>
    <property type="project" value="InterPro"/>
</dbReference>
<dbReference type="PROSITE" id="PS01070">
    <property type="entry name" value="NUCLEASE_NON_SPEC"/>
    <property type="match status" value="1"/>
</dbReference>
<dbReference type="Proteomes" id="UP000295506">
    <property type="component" value="Unassembled WGS sequence"/>
</dbReference>
<dbReference type="InterPro" id="IPR018524">
    <property type="entry name" value="DNA/RNA_endonuclease_AS"/>
</dbReference>
<evidence type="ECO:0000256" key="8">
    <source>
        <dbReference type="PIRSR" id="PIRSR640255-1"/>
    </source>
</evidence>
<evidence type="ECO:0000256" key="2">
    <source>
        <dbReference type="ARBA" id="ARBA00010052"/>
    </source>
</evidence>
<gene>
    <name evidence="14" type="ORF">EDC59_102199</name>
</gene>
<evidence type="ECO:0000256" key="3">
    <source>
        <dbReference type="ARBA" id="ARBA00022722"/>
    </source>
</evidence>
<evidence type="ECO:0000313" key="15">
    <source>
        <dbReference type="Proteomes" id="UP000295506"/>
    </source>
</evidence>
<dbReference type="EC" id="3.1.30.-" evidence="10"/>
<comment type="similarity">
    <text evidence="2 10">Belongs to the DNA/RNA non-specific endonuclease family.</text>
</comment>
<keyword evidence="7" id="KW-0460">Magnesium</keyword>
<name>A0AA94TLC1_9BACT</name>